<feature type="region of interest" description="Disordered" evidence="5">
    <location>
        <begin position="28"/>
        <end position="48"/>
    </location>
</feature>
<sequence length="174" mass="19259">MRYSRLAILFLFVGLLLSCRSAKQKRAKENNKQLKTVTKGNNHESTEKADKVITEARSYIGTPYKFGGTSRAGMDCSGLMLLCFKEVNIQLPRTSAEQSNAGTAIKYSDLKPGDMVFFTDKKGGSKVVHAGLVSIVKGPRDVKFIHSSTKLGVVESDLYVSYYESILIKARRVL</sequence>
<dbReference type="OrthoDB" id="9807055at2"/>
<dbReference type="SUPFAM" id="SSF54001">
    <property type="entry name" value="Cysteine proteinases"/>
    <property type="match status" value="1"/>
</dbReference>
<name>A0A6N4SM79_CYTH3</name>
<evidence type="ECO:0000256" key="3">
    <source>
        <dbReference type="ARBA" id="ARBA00022801"/>
    </source>
</evidence>
<evidence type="ECO:0000256" key="2">
    <source>
        <dbReference type="ARBA" id="ARBA00022670"/>
    </source>
</evidence>
<dbReference type="PROSITE" id="PS51257">
    <property type="entry name" value="PROKAR_LIPOPROTEIN"/>
    <property type="match status" value="1"/>
</dbReference>
<dbReference type="KEGG" id="chu:CHU_0057"/>
<dbReference type="Proteomes" id="UP000001822">
    <property type="component" value="Chromosome"/>
</dbReference>
<feature type="domain" description="NlpC/P60" evidence="6">
    <location>
        <begin position="46"/>
        <end position="174"/>
    </location>
</feature>
<organism evidence="7 8">
    <name type="scientific">Cytophaga hutchinsonii (strain ATCC 33406 / DSM 1761 / CIP 103989 / NBRC 15051 / NCIMB 9469 / D465)</name>
    <dbReference type="NCBI Taxonomy" id="269798"/>
    <lineage>
        <taxon>Bacteria</taxon>
        <taxon>Pseudomonadati</taxon>
        <taxon>Bacteroidota</taxon>
        <taxon>Cytophagia</taxon>
        <taxon>Cytophagales</taxon>
        <taxon>Cytophagaceae</taxon>
        <taxon>Cytophaga</taxon>
    </lineage>
</organism>
<dbReference type="GO" id="GO:0006508">
    <property type="term" value="P:proteolysis"/>
    <property type="evidence" value="ECO:0007669"/>
    <property type="project" value="UniProtKB-KW"/>
</dbReference>
<evidence type="ECO:0000256" key="5">
    <source>
        <dbReference type="SAM" id="MobiDB-lite"/>
    </source>
</evidence>
<proteinExistence type="inferred from homology"/>
<dbReference type="InterPro" id="IPR038765">
    <property type="entry name" value="Papain-like_cys_pep_sf"/>
</dbReference>
<dbReference type="InterPro" id="IPR000064">
    <property type="entry name" value="NLP_P60_dom"/>
</dbReference>
<reference evidence="7 8" key="1">
    <citation type="journal article" date="2007" name="Appl. Environ. Microbiol.">
        <title>Genome sequence of the cellulolytic gliding bacterium Cytophaga hutchinsonii.</title>
        <authorList>
            <person name="Xie G."/>
            <person name="Bruce D.C."/>
            <person name="Challacombe J.F."/>
            <person name="Chertkov O."/>
            <person name="Detter J.C."/>
            <person name="Gilna P."/>
            <person name="Han C.S."/>
            <person name="Lucas S."/>
            <person name="Misra M."/>
            <person name="Myers G.L."/>
            <person name="Richardson P."/>
            <person name="Tapia R."/>
            <person name="Thayer N."/>
            <person name="Thompson L.S."/>
            <person name="Brettin T.S."/>
            <person name="Henrissat B."/>
            <person name="Wilson D.B."/>
            <person name="McBride M.J."/>
        </authorList>
    </citation>
    <scope>NUCLEOTIDE SEQUENCE [LARGE SCALE GENOMIC DNA]</scope>
    <source>
        <strain evidence="8">ATCC 33406 / DSM 1761 / CIP 103989 / NBRC 15051 / NCIMB 9469 / D465</strain>
    </source>
</reference>
<gene>
    <name evidence="7" type="primary">nlpC</name>
    <name evidence="7" type="ordered locus">CHU_0057</name>
</gene>
<dbReference type="PANTHER" id="PTHR47053:SF1">
    <property type="entry name" value="MUREIN DD-ENDOPEPTIDASE MEPH-RELATED"/>
    <property type="match status" value="1"/>
</dbReference>
<keyword evidence="3" id="KW-0378">Hydrolase</keyword>
<dbReference type="InterPro" id="IPR051202">
    <property type="entry name" value="Peptidase_C40"/>
</dbReference>
<keyword evidence="8" id="KW-1185">Reference proteome</keyword>
<evidence type="ECO:0000256" key="1">
    <source>
        <dbReference type="ARBA" id="ARBA00007074"/>
    </source>
</evidence>
<dbReference type="PANTHER" id="PTHR47053">
    <property type="entry name" value="MUREIN DD-ENDOPEPTIDASE MEPH-RELATED"/>
    <property type="match status" value="1"/>
</dbReference>
<keyword evidence="4" id="KW-0788">Thiol protease</keyword>
<evidence type="ECO:0000256" key="4">
    <source>
        <dbReference type="ARBA" id="ARBA00022807"/>
    </source>
</evidence>
<dbReference type="AlphaFoldDB" id="A0A6N4SM79"/>
<protein>
    <submittedName>
        <fullName evidence="7">Lipoprotein</fullName>
    </submittedName>
</protein>
<evidence type="ECO:0000313" key="8">
    <source>
        <dbReference type="Proteomes" id="UP000001822"/>
    </source>
</evidence>
<accession>A0A6N4SM79</accession>
<evidence type="ECO:0000259" key="6">
    <source>
        <dbReference type="PROSITE" id="PS51935"/>
    </source>
</evidence>
<dbReference type="PROSITE" id="PS51935">
    <property type="entry name" value="NLPC_P60"/>
    <property type="match status" value="1"/>
</dbReference>
<dbReference type="EMBL" id="CP000383">
    <property type="protein sequence ID" value="ABG57351.1"/>
    <property type="molecule type" value="Genomic_DNA"/>
</dbReference>
<keyword evidence="7" id="KW-0449">Lipoprotein</keyword>
<evidence type="ECO:0000313" key="7">
    <source>
        <dbReference type="EMBL" id="ABG57351.1"/>
    </source>
</evidence>
<comment type="similarity">
    <text evidence="1">Belongs to the peptidase C40 family.</text>
</comment>
<dbReference type="Pfam" id="PF00877">
    <property type="entry name" value="NLPC_P60"/>
    <property type="match status" value="1"/>
</dbReference>
<dbReference type="Gene3D" id="3.90.1720.10">
    <property type="entry name" value="endopeptidase domain like (from Nostoc punctiforme)"/>
    <property type="match status" value="1"/>
</dbReference>
<keyword evidence="2" id="KW-0645">Protease</keyword>
<dbReference type="RefSeq" id="WP_011583467.1">
    <property type="nucleotide sequence ID" value="NC_008255.1"/>
</dbReference>
<dbReference type="GO" id="GO:0008234">
    <property type="term" value="F:cysteine-type peptidase activity"/>
    <property type="evidence" value="ECO:0007669"/>
    <property type="project" value="UniProtKB-KW"/>
</dbReference>